<dbReference type="AlphaFoldDB" id="G3A631"/>
<sequence length="413" mass="46397">MNSINTTTVAQDLAKRDAFAQKIMKTLKQIGVREPMFYDKDKFAITTETSSMTLNLSNAFAKYKTARGHARNIILTQFVVSFKEAMKAGRKLEAPFSDARNHLRPLVRSKALTDNERYMFKGDDLSMFKPTPRQSFSRDTNILLGYDAGNTVMTVDQWMLDKWEVSYADALDIAMANLAAVSEPRFKEIKPGLFTGDWNDYYDSSRLLLPALFSACSGVADPVIMIPTSELIYVADKTDTRAQLDMLQLVNNGTSAVTKVISTQMYHFVDGTPTEYEPEDNQVLRTLNDIRKPLLQKYAQHQKKVAEEHVIETGNWAYFYSLQLFRDPQTGETGTMSIWSADMECIFPEADIIVVATATKLDDGGYVVRNDPVLLGTDVIEKHGHLVQKMDGFPTLYRAAPFVANNPVMAEAA</sequence>
<dbReference type="RefSeq" id="WP_197332809.1">
    <property type="nucleotide sequence ID" value="NZ_CP115944.1"/>
</dbReference>
<accession>G3A631</accession>
<dbReference type="Pfam" id="PF07285">
    <property type="entry name" value="DUF1444"/>
    <property type="match status" value="1"/>
</dbReference>
<name>G3A631_9RALS</name>
<reference evidence="1" key="1">
    <citation type="journal article" date="2011" name="PLoS ONE">
        <title>Ralstonia syzygii, the Blood Disease Bacterium and some Asian R. solanacearum strains form a single genomic species despite divergent lifestyles.</title>
        <authorList>
            <person name="Remenant B."/>
            <person name="de Cambiaire J.C."/>
            <person name="Cellier G."/>
            <person name="Jacobs J.M."/>
            <person name="Mangenot S."/>
            <person name="Barbe V."/>
            <person name="Lajus A."/>
            <person name="Vallenet D."/>
            <person name="Medigue C."/>
            <person name="Fegan M."/>
            <person name="Allen C."/>
            <person name="Prior P."/>
        </authorList>
    </citation>
    <scope>NUCLEOTIDE SEQUENCE</scope>
    <source>
        <strain evidence="1">R24</strain>
    </source>
</reference>
<proteinExistence type="predicted"/>
<evidence type="ECO:0000313" key="1">
    <source>
        <dbReference type="EMBL" id="CCA85909.1"/>
    </source>
</evidence>
<gene>
    <name evidence="1" type="ORF">RALSY_40106</name>
</gene>
<dbReference type="EMBL" id="FR854089">
    <property type="protein sequence ID" value="CCA85909.1"/>
    <property type="molecule type" value="Genomic_DNA"/>
</dbReference>
<dbReference type="InterPro" id="IPR010838">
    <property type="entry name" value="DUF1444"/>
</dbReference>
<reference evidence="1" key="2">
    <citation type="submission" date="2011-04" db="EMBL/GenBank/DDBJ databases">
        <authorList>
            <person name="Genoscope - CEA"/>
        </authorList>
    </citation>
    <scope>NUCLEOTIDE SEQUENCE</scope>
    <source>
        <strain evidence="1">R24</strain>
    </source>
</reference>
<organism evidence="1">
    <name type="scientific">Ralstonia syzygii R24</name>
    <dbReference type="NCBI Taxonomy" id="907261"/>
    <lineage>
        <taxon>Bacteria</taxon>
        <taxon>Pseudomonadati</taxon>
        <taxon>Pseudomonadota</taxon>
        <taxon>Betaproteobacteria</taxon>
        <taxon>Burkholderiales</taxon>
        <taxon>Burkholderiaceae</taxon>
        <taxon>Ralstonia</taxon>
        <taxon>Ralstonia solanacearum species complex</taxon>
    </lineage>
</organism>
<protein>
    <submittedName>
        <fullName evidence="1">Uncharacterized protein</fullName>
    </submittedName>
</protein>